<sequence length="126" mass="14322">MNRAKAEKTNSSSEKGAYVRCAQRTVEVLLQGKWQVHILCAMRHGPVRIGQLGRIIPGASKKMLTQSLRRLEASGIVTRKDFSELILHVEYELHPDLRDEVRTLLDCLSSWGARFHEIESIKAARK</sequence>
<dbReference type="PANTHER" id="PTHR33204">
    <property type="entry name" value="TRANSCRIPTIONAL REGULATOR, MARR FAMILY"/>
    <property type="match status" value="1"/>
</dbReference>
<keyword evidence="1" id="KW-0805">Transcription regulation</keyword>
<dbReference type="SUPFAM" id="SSF46785">
    <property type="entry name" value="Winged helix' DNA-binding domain"/>
    <property type="match status" value="1"/>
</dbReference>
<dbReference type="InterPro" id="IPR002577">
    <property type="entry name" value="HTH_HxlR"/>
</dbReference>
<reference evidence="6" key="1">
    <citation type="journal article" date="2019" name="Int. J. Syst. Evol. Microbiol.">
        <title>The Global Catalogue of Microorganisms (GCM) 10K type strain sequencing project: providing services to taxonomists for standard genome sequencing and annotation.</title>
        <authorList>
            <consortium name="The Broad Institute Genomics Platform"/>
            <consortium name="The Broad Institute Genome Sequencing Center for Infectious Disease"/>
            <person name="Wu L."/>
            <person name="Ma J."/>
        </authorList>
    </citation>
    <scope>NUCLEOTIDE SEQUENCE [LARGE SCALE GENOMIC DNA]</scope>
    <source>
        <strain evidence="6">CGMCC 1.16026</strain>
    </source>
</reference>
<evidence type="ECO:0000256" key="1">
    <source>
        <dbReference type="ARBA" id="ARBA00023015"/>
    </source>
</evidence>
<dbReference type="PROSITE" id="PS51118">
    <property type="entry name" value="HTH_HXLR"/>
    <property type="match status" value="1"/>
</dbReference>
<name>A0ABW1Z9D9_9BACT</name>
<dbReference type="InterPro" id="IPR036388">
    <property type="entry name" value="WH-like_DNA-bd_sf"/>
</dbReference>
<keyword evidence="6" id="KW-1185">Reference proteome</keyword>
<comment type="caution">
    <text evidence="5">The sequence shown here is derived from an EMBL/GenBank/DDBJ whole genome shotgun (WGS) entry which is preliminary data.</text>
</comment>
<dbReference type="Gene3D" id="1.10.10.10">
    <property type="entry name" value="Winged helix-like DNA-binding domain superfamily/Winged helix DNA-binding domain"/>
    <property type="match status" value="1"/>
</dbReference>
<gene>
    <name evidence="5" type="ORF">ACFQBQ_07895</name>
</gene>
<evidence type="ECO:0000313" key="6">
    <source>
        <dbReference type="Proteomes" id="UP001596391"/>
    </source>
</evidence>
<dbReference type="Pfam" id="PF01638">
    <property type="entry name" value="HxlR"/>
    <property type="match status" value="1"/>
</dbReference>
<evidence type="ECO:0000259" key="4">
    <source>
        <dbReference type="PROSITE" id="PS51118"/>
    </source>
</evidence>
<dbReference type="Proteomes" id="UP001596391">
    <property type="component" value="Unassembled WGS sequence"/>
</dbReference>
<keyword evidence="3" id="KW-0804">Transcription</keyword>
<accession>A0ABW1Z9D9</accession>
<feature type="domain" description="HTH hxlR-type" evidence="4">
    <location>
        <begin position="21"/>
        <end position="120"/>
    </location>
</feature>
<protein>
    <submittedName>
        <fullName evidence="5">Winged helix-turn-helix transcriptional regulator</fullName>
    </submittedName>
</protein>
<dbReference type="RefSeq" id="WP_263371877.1">
    <property type="nucleotide sequence ID" value="NZ_JAGSYD010000003.1"/>
</dbReference>
<organism evidence="5 6">
    <name type="scientific">Granulicella cerasi</name>
    <dbReference type="NCBI Taxonomy" id="741063"/>
    <lineage>
        <taxon>Bacteria</taxon>
        <taxon>Pseudomonadati</taxon>
        <taxon>Acidobacteriota</taxon>
        <taxon>Terriglobia</taxon>
        <taxon>Terriglobales</taxon>
        <taxon>Acidobacteriaceae</taxon>
        <taxon>Granulicella</taxon>
    </lineage>
</organism>
<dbReference type="InterPro" id="IPR036390">
    <property type="entry name" value="WH_DNA-bd_sf"/>
</dbReference>
<proteinExistence type="predicted"/>
<dbReference type="EMBL" id="JBHSWI010000001">
    <property type="protein sequence ID" value="MFC6645510.1"/>
    <property type="molecule type" value="Genomic_DNA"/>
</dbReference>
<evidence type="ECO:0000313" key="5">
    <source>
        <dbReference type="EMBL" id="MFC6645510.1"/>
    </source>
</evidence>
<keyword evidence="2" id="KW-0238">DNA-binding</keyword>
<evidence type="ECO:0000256" key="3">
    <source>
        <dbReference type="ARBA" id="ARBA00023163"/>
    </source>
</evidence>
<evidence type="ECO:0000256" key="2">
    <source>
        <dbReference type="ARBA" id="ARBA00023125"/>
    </source>
</evidence>